<proteinExistence type="predicted"/>
<comment type="caution">
    <text evidence="2">The sequence shown here is derived from an EMBL/GenBank/DDBJ whole genome shotgun (WGS) entry which is preliminary data.</text>
</comment>
<dbReference type="EMBL" id="CAJHJT010000001">
    <property type="protein sequence ID" value="CAD6992930.1"/>
    <property type="molecule type" value="Genomic_DNA"/>
</dbReference>
<keyword evidence="1" id="KW-0732">Signal</keyword>
<dbReference type="AlphaFoldDB" id="A0A811U3E9"/>
<sequence>MFFLISKKKENKILNLLAILATTLQLVGLDAKNSSAPPTTAQQSTTPEKLLLCHCQQMQHNKIKSVDVQEQPNNLQVENLKKKL</sequence>
<keyword evidence="3" id="KW-1185">Reference proteome</keyword>
<gene>
    <name evidence="2" type="ORF">CCAP1982_LOCUS1763</name>
</gene>
<accession>A0A811U3E9</accession>
<name>A0A811U3E9_CERCA</name>
<evidence type="ECO:0000313" key="2">
    <source>
        <dbReference type="EMBL" id="CAD6992930.1"/>
    </source>
</evidence>
<evidence type="ECO:0000256" key="1">
    <source>
        <dbReference type="SAM" id="SignalP"/>
    </source>
</evidence>
<feature type="signal peptide" evidence="1">
    <location>
        <begin position="1"/>
        <end position="31"/>
    </location>
</feature>
<reference evidence="2" key="1">
    <citation type="submission" date="2020-11" db="EMBL/GenBank/DDBJ databases">
        <authorList>
            <person name="Whitehead M."/>
        </authorList>
    </citation>
    <scope>NUCLEOTIDE SEQUENCE</scope>
    <source>
        <strain evidence="2">EGII</strain>
    </source>
</reference>
<organism evidence="2 3">
    <name type="scientific">Ceratitis capitata</name>
    <name type="common">Mediterranean fruit fly</name>
    <name type="synonym">Tephritis capitata</name>
    <dbReference type="NCBI Taxonomy" id="7213"/>
    <lineage>
        <taxon>Eukaryota</taxon>
        <taxon>Metazoa</taxon>
        <taxon>Ecdysozoa</taxon>
        <taxon>Arthropoda</taxon>
        <taxon>Hexapoda</taxon>
        <taxon>Insecta</taxon>
        <taxon>Pterygota</taxon>
        <taxon>Neoptera</taxon>
        <taxon>Endopterygota</taxon>
        <taxon>Diptera</taxon>
        <taxon>Brachycera</taxon>
        <taxon>Muscomorpha</taxon>
        <taxon>Tephritoidea</taxon>
        <taxon>Tephritidae</taxon>
        <taxon>Ceratitis</taxon>
        <taxon>Ceratitis</taxon>
    </lineage>
</organism>
<protein>
    <submittedName>
        <fullName evidence="2">(Mediterranean fruit fly) hypothetical protein</fullName>
    </submittedName>
</protein>
<feature type="chain" id="PRO_5032505710" evidence="1">
    <location>
        <begin position="32"/>
        <end position="84"/>
    </location>
</feature>
<evidence type="ECO:0000313" key="3">
    <source>
        <dbReference type="Proteomes" id="UP000606786"/>
    </source>
</evidence>
<dbReference type="Proteomes" id="UP000606786">
    <property type="component" value="Unassembled WGS sequence"/>
</dbReference>